<dbReference type="EMBL" id="BK015009">
    <property type="protein sequence ID" value="DAD86857.1"/>
    <property type="molecule type" value="Genomic_DNA"/>
</dbReference>
<dbReference type="PANTHER" id="PTHR35040">
    <property type="match status" value="1"/>
</dbReference>
<sequence>MANITGYTKAGVDKLVAPLFSSISPFTVGGHYYSPVTYFWPDFYNEGQAGKVSKWAKTLAYGNALGYVIMNRSTGDWSAKDNDFLAQAQRAQAAGAKRILWYIPTRYGVASLAKDDAARNGVPDPDKFTREYIMQLCANLRSQYDGLFQGVFLDEVINGWGAQAGRVGWYGDLIGEIRRAYGKNFTIAINPGSNITEAVCALDFDVCMSFEDTAAKYLTDDPNNPIANDVMRAQPSTKWWHVIHGVTKENFRQVIDRAASFGVSHLYVTDGELVQGEGGQWVPEKNPYQNPPSDWIMERVIAWHGGYLGLAERVAELEAKAAPSPQPGA</sequence>
<dbReference type="PANTHER" id="PTHR35040:SF9">
    <property type="entry name" value="4-LIKE CELL SURFACE PROTEIN, PUTATIVE (AFU_ORTHOLOGUE AFUA_4G14080)-RELATED"/>
    <property type="match status" value="1"/>
</dbReference>
<dbReference type="InterPro" id="IPR021986">
    <property type="entry name" value="Spherulin4"/>
</dbReference>
<dbReference type="Pfam" id="PF12138">
    <property type="entry name" value="Spherulin4"/>
    <property type="match status" value="1"/>
</dbReference>
<proteinExistence type="predicted"/>
<protein>
    <submittedName>
        <fullName evidence="1">Spherulation-specific family 4</fullName>
    </submittedName>
</protein>
<organism evidence="1">
    <name type="scientific">Siphoviridae sp. ctio73</name>
    <dbReference type="NCBI Taxonomy" id="2826435"/>
    <lineage>
        <taxon>Viruses</taxon>
        <taxon>Duplodnaviria</taxon>
        <taxon>Heunggongvirae</taxon>
        <taxon>Uroviricota</taxon>
        <taxon>Caudoviricetes</taxon>
    </lineage>
</organism>
<evidence type="ECO:0000313" key="1">
    <source>
        <dbReference type="EMBL" id="DAD86857.1"/>
    </source>
</evidence>
<name>A0A8S5MWY9_9CAUD</name>
<accession>A0A8S5MWY9</accession>
<reference evidence="1" key="1">
    <citation type="journal article" date="2021" name="Proc. Natl. Acad. Sci. U.S.A.">
        <title>A Catalog of Tens of Thousands of Viruses from Human Metagenomes Reveals Hidden Associations with Chronic Diseases.</title>
        <authorList>
            <person name="Tisza M.J."/>
            <person name="Buck C.B."/>
        </authorList>
    </citation>
    <scope>NUCLEOTIDE SEQUENCE</scope>
    <source>
        <strain evidence="1">Ctio73</strain>
    </source>
</reference>